<accession>A0ABV8TU03</accession>
<dbReference type="EMBL" id="JBHSDK010000002">
    <property type="protein sequence ID" value="MFC4334072.1"/>
    <property type="molecule type" value="Genomic_DNA"/>
</dbReference>
<protein>
    <recommendedName>
        <fullName evidence="3">CdiI immunity protein domain-containing protein</fullName>
    </recommendedName>
</protein>
<reference evidence="2" key="1">
    <citation type="journal article" date="2019" name="Int. J. Syst. Evol. Microbiol.">
        <title>The Global Catalogue of Microorganisms (GCM) 10K type strain sequencing project: providing services to taxonomists for standard genome sequencing and annotation.</title>
        <authorList>
            <consortium name="The Broad Institute Genomics Platform"/>
            <consortium name="The Broad Institute Genome Sequencing Center for Infectious Disease"/>
            <person name="Wu L."/>
            <person name="Ma J."/>
        </authorList>
    </citation>
    <scope>NUCLEOTIDE SEQUENCE [LARGE SCALE GENOMIC DNA]</scope>
    <source>
        <strain evidence="2">IBRC-M 10908</strain>
    </source>
</reference>
<sequence>MNQSTMVPVIDVVRELGDEAHLWGPQYLGSWSCGYLSTRAIEKLLEALDGENAGEVDLLDYSLLVHSWGDGVPQGAAERANARWVADKFGDYVALSDDREGDLRVNLTRSIPVELAEVITSGSDYPLHDDEYLSRLEDETRRECWEEFGREAFRTLILSEFGKIPESSDRLYLDDVLEVFDAMDVLEVSLDKWFDLHSKHVECYWIQEGASSGAWHGLEAVAARVARMVAEVDALP</sequence>
<proteinExistence type="predicted"/>
<keyword evidence="2" id="KW-1185">Reference proteome</keyword>
<organism evidence="1 2">
    <name type="scientific">Salininema proteolyticum</name>
    <dbReference type="NCBI Taxonomy" id="1607685"/>
    <lineage>
        <taxon>Bacteria</taxon>
        <taxon>Bacillati</taxon>
        <taxon>Actinomycetota</taxon>
        <taxon>Actinomycetes</taxon>
        <taxon>Glycomycetales</taxon>
        <taxon>Glycomycetaceae</taxon>
        <taxon>Salininema</taxon>
    </lineage>
</organism>
<evidence type="ECO:0000313" key="2">
    <source>
        <dbReference type="Proteomes" id="UP001595823"/>
    </source>
</evidence>
<comment type="caution">
    <text evidence="1">The sequence shown here is derived from an EMBL/GenBank/DDBJ whole genome shotgun (WGS) entry which is preliminary data.</text>
</comment>
<dbReference type="Proteomes" id="UP001595823">
    <property type="component" value="Unassembled WGS sequence"/>
</dbReference>
<evidence type="ECO:0008006" key="3">
    <source>
        <dbReference type="Google" id="ProtNLM"/>
    </source>
</evidence>
<evidence type="ECO:0000313" key="1">
    <source>
        <dbReference type="EMBL" id="MFC4334072.1"/>
    </source>
</evidence>
<gene>
    <name evidence="1" type="ORF">ACFPET_02545</name>
</gene>
<dbReference type="RefSeq" id="WP_380617806.1">
    <property type="nucleotide sequence ID" value="NZ_JBHSDK010000002.1"/>
</dbReference>
<name>A0ABV8TU03_9ACTN</name>